<protein>
    <submittedName>
        <fullName evidence="1">Serine protease</fullName>
    </submittedName>
</protein>
<organism evidence="1 2">
    <name type="scientific">Microcystis aeruginosa Ma_SC_T_19800800_S464</name>
    <dbReference type="NCBI Taxonomy" id="2486257"/>
    <lineage>
        <taxon>Bacteria</taxon>
        <taxon>Bacillati</taxon>
        <taxon>Cyanobacteriota</taxon>
        <taxon>Cyanophyceae</taxon>
        <taxon>Oscillatoriophycideae</taxon>
        <taxon>Chroococcales</taxon>
        <taxon>Microcystaceae</taxon>
        <taxon>Microcystis</taxon>
    </lineage>
</organism>
<dbReference type="EMBL" id="SFBL01000195">
    <property type="protein sequence ID" value="TRU21477.1"/>
    <property type="molecule type" value="Genomic_DNA"/>
</dbReference>
<gene>
    <name evidence="1" type="ORF">EWV81_20120</name>
</gene>
<keyword evidence="1" id="KW-0645">Protease</keyword>
<name>A0A552DGX1_MICAE</name>
<feature type="non-terminal residue" evidence="1">
    <location>
        <position position="1"/>
    </location>
</feature>
<reference evidence="1 2" key="1">
    <citation type="submission" date="2019-01" db="EMBL/GenBank/DDBJ databases">
        <title>Coherence of Microcystis species and biogeography revealed through population genomics.</title>
        <authorList>
            <person name="Perez-Carrascal O.M."/>
            <person name="Terrat Y."/>
            <person name="Giani A."/>
            <person name="Fortin N."/>
            <person name="Tromas N."/>
            <person name="Shapiro B.J."/>
        </authorList>
    </citation>
    <scope>NUCLEOTIDE SEQUENCE [LARGE SCALE GENOMIC DNA]</scope>
    <source>
        <strain evidence="1">Ma_SC_T_19800800_S464</strain>
    </source>
</reference>
<dbReference type="GO" id="GO:0008233">
    <property type="term" value="F:peptidase activity"/>
    <property type="evidence" value="ECO:0007669"/>
    <property type="project" value="UniProtKB-KW"/>
</dbReference>
<dbReference type="Proteomes" id="UP000319313">
    <property type="component" value="Unassembled WGS sequence"/>
</dbReference>
<evidence type="ECO:0000313" key="1">
    <source>
        <dbReference type="EMBL" id="TRU21477.1"/>
    </source>
</evidence>
<sequence>PEGTKYIELARSNQRADRAPGDFNARLVTELPADGVYILEATSREGGESGRYTLNATAKP</sequence>
<keyword evidence="1" id="KW-0378">Hydrolase</keyword>
<dbReference type="GO" id="GO:0006508">
    <property type="term" value="P:proteolysis"/>
    <property type="evidence" value="ECO:0007669"/>
    <property type="project" value="UniProtKB-KW"/>
</dbReference>
<evidence type="ECO:0000313" key="2">
    <source>
        <dbReference type="Proteomes" id="UP000319313"/>
    </source>
</evidence>
<comment type="caution">
    <text evidence="1">The sequence shown here is derived from an EMBL/GenBank/DDBJ whole genome shotgun (WGS) entry which is preliminary data.</text>
</comment>
<dbReference type="AlphaFoldDB" id="A0A552DGX1"/>
<proteinExistence type="predicted"/>
<accession>A0A552DGX1</accession>